<evidence type="ECO:0000313" key="2">
    <source>
        <dbReference type="Proteomes" id="UP001517247"/>
    </source>
</evidence>
<accession>A0ABW9J1E9</accession>
<dbReference type="Proteomes" id="UP001517247">
    <property type="component" value="Unassembled WGS sequence"/>
</dbReference>
<protein>
    <recommendedName>
        <fullName evidence="3">DUF5110 domain-containing protein</fullName>
    </recommendedName>
</protein>
<organism evidence="1 2">
    <name type="scientific">Pedobacter ureilyticus</name>
    <dbReference type="NCBI Taxonomy" id="1393051"/>
    <lineage>
        <taxon>Bacteria</taxon>
        <taxon>Pseudomonadati</taxon>
        <taxon>Bacteroidota</taxon>
        <taxon>Sphingobacteriia</taxon>
        <taxon>Sphingobacteriales</taxon>
        <taxon>Sphingobacteriaceae</taxon>
        <taxon>Pedobacter</taxon>
    </lineage>
</organism>
<gene>
    <name evidence="1" type="ORF">E6A44_002220</name>
</gene>
<sequence length="198" mass="22776">MTTVYKFNEILNDLMDYFILGDPDCLLSYQQNHQLPTDLLTEFTTSETGDQVVEDGIIIPLSGVENYPYTIYFNLSGEKPILLKEGNHLQVKQEGYCMKVENEQVYLYTMPYLRNYTVDKVNALKRHRMATIKLENGWYSVDVLGGETLQDIEITNKEGQKINYQSLEPTFEFIIKPSSTKPALTADIGYSFKIKISE</sequence>
<dbReference type="RefSeq" id="WP_138721527.1">
    <property type="nucleotide sequence ID" value="NZ_SSHJ02000001.1"/>
</dbReference>
<evidence type="ECO:0008006" key="3">
    <source>
        <dbReference type="Google" id="ProtNLM"/>
    </source>
</evidence>
<proteinExistence type="predicted"/>
<name>A0ABW9J1E9_9SPHI</name>
<evidence type="ECO:0000313" key="1">
    <source>
        <dbReference type="EMBL" id="MFN0254366.1"/>
    </source>
</evidence>
<keyword evidence="2" id="KW-1185">Reference proteome</keyword>
<reference evidence="1 2" key="1">
    <citation type="submission" date="2024-12" db="EMBL/GenBank/DDBJ databases">
        <authorList>
            <person name="Hu S."/>
        </authorList>
    </citation>
    <scope>NUCLEOTIDE SEQUENCE [LARGE SCALE GENOMIC DNA]</scope>
    <source>
        <strain evidence="1 2">THG-T11</strain>
    </source>
</reference>
<dbReference type="EMBL" id="SSHJ02000001">
    <property type="protein sequence ID" value="MFN0254366.1"/>
    <property type="molecule type" value="Genomic_DNA"/>
</dbReference>
<comment type="caution">
    <text evidence="1">The sequence shown here is derived from an EMBL/GenBank/DDBJ whole genome shotgun (WGS) entry which is preliminary data.</text>
</comment>